<evidence type="ECO:0000259" key="2">
    <source>
        <dbReference type="PROSITE" id="PS51898"/>
    </source>
</evidence>
<dbReference type="OrthoDB" id="9801717at2"/>
<feature type="domain" description="Tyr recombinase" evidence="2">
    <location>
        <begin position="1"/>
        <end position="89"/>
    </location>
</feature>
<dbReference type="InterPro" id="IPR013762">
    <property type="entry name" value="Integrase-like_cat_sf"/>
</dbReference>
<dbReference type="RefSeq" id="WP_156115716.1">
    <property type="nucleotide sequence ID" value="NZ_JQEC01000021.1"/>
</dbReference>
<dbReference type="Gene3D" id="1.10.443.10">
    <property type="entry name" value="Intergrase catalytic core"/>
    <property type="match status" value="1"/>
</dbReference>
<reference evidence="3 4" key="1">
    <citation type="submission" date="2014-08" db="EMBL/GenBank/DDBJ databases">
        <title>Genomic and Phenotypic Diversity of Colwellia psychrerythraea strains from Disparate Marine Basins.</title>
        <authorList>
            <person name="Techtmann S.M."/>
            <person name="Stelling S.C."/>
            <person name="Utturkar S.M."/>
            <person name="Alshibli N."/>
            <person name="Harris A."/>
            <person name="Brown S.D."/>
            <person name="Hazen T.C."/>
        </authorList>
    </citation>
    <scope>NUCLEOTIDE SEQUENCE [LARGE SCALE GENOMIC DNA]</scope>
    <source>
        <strain evidence="3 4">GAB14E</strain>
    </source>
</reference>
<dbReference type="GO" id="GO:0015074">
    <property type="term" value="P:DNA integration"/>
    <property type="evidence" value="ECO:0007669"/>
    <property type="project" value="InterPro"/>
</dbReference>
<dbReference type="GO" id="GO:0006310">
    <property type="term" value="P:DNA recombination"/>
    <property type="evidence" value="ECO:0007669"/>
    <property type="project" value="UniProtKB-KW"/>
</dbReference>
<dbReference type="Pfam" id="PF00589">
    <property type="entry name" value="Phage_integrase"/>
    <property type="match status" value="1"/>
</dbReference>
<dbReference type="GO" id="GO:0003677">
    <property type="term" value="F:DNA binding"/>
    <property type="evidence" value="ECO:0007669"/>
    <property type="project" value="InterPro"/>
</dbReference>
<keyword evidence="1" id="KW-0233">DNA recombination</keyword>
<dbReference type="SUPFAM" id="SSF56349">
    <property type="entry name" value="DNA breaking-rejoining enzymes"/>
    <property type="match status" value="1"/>
</dbReference>
<sequence length="98" mass="11356">MHPYDGYICRHHIHGSAFRKQLRQAVLKSDISKRVIANTFRHSFATQLLINGSDIRTVQELLGHTDLRTTEIYTHVVGTRFSHTMSPLDREWTTPLDL</sequence>
<dbReference type="InterPro" id="IPR002104">
    <property type="entry name" value="Integrase_catalytic"/>
</dbReference>
<dbReference type="EMBL" id="JQEC01000021">
    <property type="protein sequence ID" value="KGJ93988.1"/>
    <property type="molecule type" value="Genomic_DNA"/>
</dbReference>
<evidence type="ECO:0000313" key="3">
    <source>
        <dbReference type="EMBL" id="KGJ93988.1"/>
    </source>
</evidence>
<organism evidence="3 4">
    <name type="scientific">Colwellia psychrerythraea</name>
    <name type="common">Vibrio psychroerythus</name>
    <dbReference type="NCBI Taxonomy" id="28229"/>
    <lineage>
        <taxon>Bacteria</taxon>
        <taxon>Pseudomonadati</taxon>
        <taxon>Pseudomonadota</taxon>
        <taxon>Gammaproteobacteria</taxon>
        <taxon>Alteromonadales</taxon>
        <taxon>Colwelliaceae</taxon>
        <taxon>Colwellia</taxon>
    </lineage>
</organism>
<proteinExistence type="predicted"/>
<accession>A0A099KWF9</accession>
<name>A0A099KWF9_COLPS</name>
<protein>
    <submittedName>
        <fullName evidence="3">Integrase family protein</fullName>
    </submittedName>
</protein>
<dbReference type="InterPro" id="IPR011010">
    <property type="entry name" value="DNA_brk_join_enz"/>
</dbReference>
<comment type="caution">
    <text evidence="3">The sequence shown here is derived from an EMBL/GenBank/DDBJ whole genome shotgun (WGS) entry which is preliminary data.</text>
</comment>
<dbReference type="AlphaFoldDB" id="A0A099KWF9"/>
<gene>
    <name evidence="3" type="ORF">GAB14E_2543</name>
</gene>
<dbReference type="Proteomes" id="UP000029868">
    <property type="component" value="Unassembled WGS sequence"/>
</dbReference>
<evidence type="ECO:0000313" key="4">
    <source>
        <dbReference type="Proteomes" id="UP000029868"/>
    </source>
</evidence>
<dbReference type="PROSITE" id="PS51898">
    <property type="entry name" value="TYR_RECOMBINASE"/>
    <property type="match status" value="1"/>
</dbReference>
<evidence type="ECO:0000256" key="1">
    <source>
        <dbReference type="ARBA" id="ARBA00023172"/>
    </source>
</evidence>